<reference evidence="2" key="1">
    <citation type="journal article" date="2019" name="Int. J. Syst. Evol. Microbiol.">
        <title>The Global Catalogue of Microorganisms (GCM) 10K type strain sequencing project: providing services to taxonomists for standard genome sequencing and annotation.</title>
        <authorList>
            <consortium name="The Broad Institute Genomics Platform"/>
            <consortium name="The Broad Institute Genome Sequencing Center for Infectious Disease"/>
            <person name="Wu L."/>
            <person name="Ma J."/>
        </authorList>
    </citation>
    <scope>NUCLEOTIDE SEQUENCE [LARGE SCALE GENOMIC DNA]</scope>
    <source>
        <strain evidence="2">JCM 31486</strain>
    </source>
</reference>
<feature type="non-terminal residue" evidence="1">
    <location>
        <position position="1"/>
    </location>
</feature>
<evidence type="ECO:0000313" key="2">
    <source>
        <dbReference type="Proteomes" id="UP001597045"/>
    </source>
</evidence>
<protein>
    <submittedName>
        <fullName evidence="1">Uncharacterized protein</fullName>
    </submittedName>
</protein>
<dbReference type="EMBL" id="JBHTIS010000022">
    <property type="protein sequence ID" value="MFD1044270.1"/>
    <property type="molecule type" value="Genomic_DNA"/>
</dbReference>
<proteinExistence type="predicted"/>
<accession>A0ABW3M2X1</accession>
<organism evidence="1 2">
    <name type="scientific">Kibdelosporangium lantanae</name>
    <dbReference type="NCBI Taxonomy" id="1497396"/>
    <lineage>
        <taxon>Bacteria</taxon>
        <taxon>Bacillati</taxon>
        <taxon>Actinomycetota</taxon>
        <taxon>Actinomycetes</taxon>
        <taxon>Pseudonocardiales</taxon>
        <taxon>Pseudonocardiaceae</taxon>
        <taxon>Kibdelosporangium</taxon>
    </lineage>
</organism>
<evidence type="ECO:0000313" key="1">
    <source>
        <dbReference type="EMBL" id="MFD1044270.1"/>
    </source>
</evidence>
<gene>
    <name evidence="1" type="ORF">ACFQ1S_00995</name>
</gene>
<name>A0ABW3M2X1_9PSEU</name>
<keyword evidence="2" id="KW-1185">Reference proteome</keyword>
<dbReference type="Proteomes" id="UP001597045">
    <property type="component" value="Unassembled WGS sequence"/>
</dbReference>
<comment type="caution">
    <text evidence="1">The sequence shown here is derived from an EMBL/GenBank/DDBJ whole genome shotgun (WGS) entry which is preliminary data.</text>
</comment>
<sequence length="70" mass="7282">PIEKPRAGFSVGQATTGPDGVAAFIRPQGTDGLMLGDERLVSFEAQFAPSTKIGGVQYCQSRGSAPVTTR</sequence>